<evidence type="ECO:0000259" key="7">
    <source>
        <dbReference type="Pfam" id="PF01494"/>
    </source>
</evidence>
<accession>A0A7S9KNA7</accession>
<dbReference type="PANTHER" id="PTHR46720">
    <property type="entry name" value="HYDROXYLASE, PUTATIVE (AFU_ORTHOLOGUE AFUA_3G01460)-RELATED"/>
    <property type="match status" value="1"/>
</dbReference>
<dbReference type="PANTHER" id="PTHR46720:SF3">
    <property type="entry name" value="FAD-BINDING DOMAIN-CONTAINING PROTEIN-RELATED"/>
    <property type="match status" value="1"/>
</dbReference>
<keyword evidence="5" id="KW-0560">Oxidoreductase</keyword>
<comment type="similarity">
    <text evidence="2">Belongs to the paxM FAD-dependent monooxygenase family.</text>
</comment>
<dbReference type="InterPro" id="IPR036188">
    <property type="entry name" value="FAD/NAD-bd_sf"/>
</dbReference>
<dbReference type="PRINTS" id="PR00420">
    <property type="entry name" value="RNGMNOXGNASE"/>
</dbReference>
<dbReference type="GO" id="GO:0071949">
    <property type="term" value="F:FAD binding"/>
    <property type="evidence" value="ECO:0007669"/>
    <property type="project" value="InterPro"/>
</dbReference>
<dbReference type="InterPro" id="IPR051104">
    <property type="entry name" value="FAD_monoxygenase"/>
</dbReference>
<dbReference type="AlphaFoldDB" id="A0A7S9KNA7"/>
<dbReference type="SUPFAM" id="SSF51905">
    <property type="entry name" value="FAD/NAD(P)-binding domain"/>
    <property type="match status" value="1"/>
</dbReference>
<evidence type="ECO:0000256" key="5">
    <source>
        <dbReference type="ARBA" id="ARBA00023002"/>
    </source>
</evidence>
<keyword evidence="9" id="KW-1185">Reference proteome</keyword>
<dbReference type="InterPro" id="IPR002938">
    <property type="entry name" value="FAD-bd"/>
</dbReference>
<keyword evidence="4" id="KW-0274">FAD</keyword>
<sequence length="279" mass="30532">MVLGEDDAAANPRNSGWWAVMALKLYADARSSFGEGEGLVDVEDAREHMNTCGLATPRICCITSWTKWHRMVPAEEIKTLYKDWPPHLNRAVNELLCSQPQQPAMYLWDHPPTRTYVSGPICLVGDAAHATTPWQGSGCGMSLQDSLVLSTLLGRSGTPAEAVVALRVVRRGPPTPDAAHRIAESSMGTGVIMTGRDEETRLDLGKLKQRVGAPSRRREHSSRPIGSLLATVPDPRKCISKERSDRAEWPVVYGGWSFVRAPAALTMRGLAGRGKVDRQ</sequence>
<evidence type="ECO:0000256" key="4">
    <source>
        <dbReference type="ARBA" id="ARBA00022827"/>
    </source>
</evidence>
<evidence type="ECO:0000313" key="9">
    <source>
        <dbReference type="Proteomes" id="UP000594364"/>
    </source>
</evidence>
<evidence type="ECO:0000256" key="3">
    <source>
        <dbReference type="ARBA" id="ARBA00022630"/>
    </source>
</evidence>
<evidence type="ECO:0000256" key="2">
    <source>
        <dbReference type="ARBA" id="ARBA00007992"/>
    </source>
</evidence>
<dbReference type="Proteomes" id="UP000594364">
    <property type="component" value="Chromosome 2"/>
</dbReference>
<name>A0A7S9KNA7_EPIFF</name>
<keyword evidence="6" id="KW-0503">Monooxygenase</keyword>
<dbReference type="OrthoDB" id="4936350at2759"/>
<dbReference type="Gene3D" id="3.50.50.60">
    <property type="entry name" value="FAD/NAD(P)-binding domain"/>
    <property type="match status" value="1"/>
</dbReference>
<organism evidence="8 9">
    <name type="scientific">Epichloe festucae (strain Fl1)</name>
    <dbReference type="NCBI Taxonomy" id="877507"/>
    <lineage>
        <taxon>Eukaryota</taxon>
        <taxon>Fungi</taxon>
        <taxon>Dikarya</taxon>
        <taxon>Ascomycota</taxon>
        <taxon>Pezizomycotina</taxon>
        <taxon>Sordariomycetes</taxon>
        <taxon>Hypocreomycetidae</taxon>
        <taxon>Hypocreales</taxon>
        <taxon>Clavicipitaceae</taxon>
        <taxon>Epichloe</taxon>
    </lineage>
</organism>
<gene>
    <name evidence="8" type="ORF">C2857_000675</name>
</gene>
<dbReference type="Pfam" id="PF01494">
    <property type="entry name" value="FAD_binding_3"/>
    <property type="match status" value="1"/>
</dbReference>
<evidence type="ECO:0000256" key="1">
    <source>
        <dbReference type="ARBA" id="ARBA00001974"/>
    </source>
</evidence>
<dbReference type="GO" id="GO:0044550">
    <property type="term" value="P:secondary metabolite biosynthetic process"/>
    <property type="evidence" value="ECO:0007669"/>
    <property type="project" value="TreeGrafter"/>
</dbReference>
<reference evidence="8 9" key="1">
    <citation type="journal article" date="2018" name="PLoS Genet.">
        <title>Repeat elements organise 3D genome structure and mediate transcription in the filamentous fungus Epichloe festucae.</title>
        <authorList>
            <person name="Winter D.J."/>
            <person name="Ganley A.R.D."/>
            <person name="Young C.A."/>
            <person name="Liachko I."/>
            <person name="Schardl C.L."/>
            <person name="Dupont P.Y."/>
            <person name="Berry D."/>
            <person name="Ram A."/>
            <person name="Scott B."/>
            <person name="Cox M.P."/>
        </authorList>
    </citation>
    <scope>NUCLEOTIDE SEQUENCE [LARGE SCALE GENOMIC DNA]</scope>
    <source>
        <strain evidence="8 9">Fl1</strain>
    </source>
</reference>
<evidence type="ECO:0000313" key="8">
    <source>
        <dbReference type="EMBL" id="QPG95441.1"/>
    </source>
</evidence>
<protein>
    <recommendedName>
        <fullName evidence="7">FAD-binding domain-containing protein</fullName>
    </recommendedName>
</protein>
<keyword evidence="3" id="KW-0285">Flavoprotein</keyword>
<feature type="domain" description="FAD-binding" evidence="7">
    <location>
        <begin position="113"/>
        <end position="153"/>
    </location>
</feature>
<dbReference type="EMBL" id="CP031386">
    <property type="protein sequence ID" value="QPG95441.1"/>
    <property type="molecule type" value="Genomic_DNA"/>
</dbReference>
<comment type="cofactor">
    <cofactor evidence="1">
        <name>FAD</name>
        <dbReference type="ChEBI" id="CHEBI:57692"/>
    </cofactor>
</comment>
<dbReference type="GO" id="GO:0004497">
    <property type="term" value="F:monooxygenase activity"/>
    <property type="evidence" value="ECO:0007669"/>
    <property type="project" value="UniProtKB-KW"/>
</dbReference>
<evidence type="ECO:0000256" key="6">
    <source>
        <dbReference type="ARBA" id="ARBA00023033"/>
    </source>
</evidence>
<dbReference type="Gene3D" id="3.30.9.30">
    <property type="match status" value="1"/>
</dbReference>
<proteinExistence type="inferred from homology"/>